<evidence type="ECO:0000256" key="1">
    <source>
        <dbReference type="SAM" id="Phobius"/>
    </source>
</evidence>
<evidence type="ECO:0000313" key="2">
    <source>
        <dbReference type="EMBL" id="GAA4960590.1"/>
    </source>
</evidence>
<dbReference type="EMBL" id="BAABHS010000007">
    <property type="protein sequence ID" value="GAA4960590.1"/>
    <property type="molecule type" value="Genomic_DNA"/>
</dbReference>
<keyword evidence="1" id="KW-0812">Transmembrane</keyword>
<accession>A0ABP9H5F8</accession>
<dbReference type="Proteomes" id="UP001500466">
    <property type="component" value="Unassembled WGS sequence"/>
</dbReference>
<keyword evidence="1" id="KW-0472">Membrane</keyword>
<evidence type="ECO:0000313" key="3">
    <source>
        <dbReference type="Proteomes" id="UP001500466"/>
    </source>
</evidence>
<dbReference type="RefSeq" id="WP_345675456.1">
    <property type="nucleotide sequence ID" value="NZ_BAABHS010000007.1"/>
</dbReference>
<feature type="transmembrane region" description="Helical" evidence="1">
    <location>
        <begin position="6"/>
        <end position="25"/>
    </location>
</feature>
<keyword evidence="1" id="KW-1133">Transmembrane helix</keyword>
<organism evidence="2 3">
    <name type="scientific">Yinghuangia aomiensis</name>
    <dbReference type="NCBI Taxonomy" id="676205"/>
    <lineage>
        <taxon>Bacteria</taxon>
        <taxon>Bacillati</taxon>
        <taxon>Actinomycetota</taxon>
        <taxon>Actinomycetes</taxon>
        <taxon>Kitasatosporales</taxon>
        <taxon>Streptomycetaceae</taxon>
        <taxon>Yinghuangia</taxon>
    </lineage>
</organism>
<proteinExistence type="predicted"/>
<keyword evidence="3" id="KW-1185">Reference proteome</keyword>
<sequence length="173" mass="18802">MDAAWIGVVGTVAGAVIAGGVGVALQRRSAKSEADRIEDAKRAEAVALIGGVRAAAQEWLTYLMYVMWDASSGQFATLAEFDERSTELRQQVHQAMAGVGQLGPEDLFYSRFAASMRSIEAEARSIIAGRSRDQARDVMVRTDSFGALFSMRQAVTTRMINDVLDGRWITGPR</sequence>
<comment type="caution">
    <text evidence="2">The sequence shown here is derived from an EMBL/GenBank/DDBJ whole genome shotgun (WGS) entry which is preliminary data.</text>
</comment>
<gene>
    <name evidence="2" type="ORF">GCM10023205_24870</name>
</gene>
<reference evidence="3" key="1">
    <citation type="journal article" date="2019" name="Int. J. Syst. Evol. Microbiol.">
        <title>The Global Catalogue of Microorganisms (GCM) 10K type strain sequencing project: providing services to taxonomists for standard genome sequencing and annotation.</title>
        <authorList>
            <consortium name="The Broad Institute Genomics Platform"/>
            <consortium name="The Broad Institute Genome Sequencing Center for Infectious Disease"/>
            <person name="Wu L."/>
            <person name="Ma J."/>
        </authorList>
    </citation>
    <scope>NUCLEOTIDE SEQUENCE [LARGE SCALE GENOMIC DNA]</scope>
    <source>
        <strain evidence="3">JCM 17986</strain>
    </source>
</reference>
<protein>
    <submittedName>
        <fullName evidence="2">Uncharacterized protein</fullName>
    </submittedName>
</protein>
<name>A0ABP9H5F8_9ACTN</name>